<keyword evidence="4 8" id="KW-0067">ATP-binding</keyword>
<evidence type="ECO:0000256" key="8">
    <source>
        <dbReference type="HAMAP-Rule" id="MF_00140"/>
    </source>
</evidence>
<keyword evidence="2 8" id="KW-0436">Ligase</keyword>
<dbReference type="FunFam" id="1.10.240.10:FF:000002">
    <property type="entry name" value="Tryptophan--tRNA ligase"/>
    <property type="match status" value="1"/>
</dbReference>
<evidence type="ECO:0000256" key="4">
    <source>
        <dbReference type="ARBA" id="ARBA00022840"/>
    </source>
</evidence>
<comment type="subcellular location">
    <subcellularLocation>
        <location evidence="8">Cytoplasm</location>
    </subcellularLocation>
</comment>
<feature type="binding site" evidence="8">
    <location>
        <begin position="19"/>
        <end position="20"/>
    </location>
    <ligand>
        <name>ATP</name>
        <dbReference type="ChEBI" id="CHEBI:30616"/>
    </ligand>
</feature>
<comment type="catalytic activity">
    <reaction evidence="7 8">
        <text>tRNA(Trp) + L-tryptophan + ATP = L-tryptophyl-tRNA(Trp) + AMP + diphosphate + H(+)</text>
        <dbReference type="Rhea" id="RHEA:24080"/>
        <dbReference type="Rhea" id="RHEA-COMP:9671"/>
        <dbReference type="Rhea" id="RHEA-COMP:9705"/>
        <dbReference type="ChEBI" id="CHEBI:15378"/>
        <dbReference type="ChEBI" id="CHEBI:30616"/>
        <dbReference type="ChEBI" id="CHEBI:33019"/>
        <dbReference type="ChEBI" id="CHEBI:57912"/>
        <dbReference type="ChEBI" id="CHEBI:78442"/>
        <dbReference type="ChEBI" id="CHEBI:78535"/>
        <dbReference type="ChEBI" id="CHEBI:456215"/>
        <dbReference type="EC" id="6.1.1.2"/>
    </reaction>
</comment>
<evidence type="ECO:0000313" key="11">
    <source>
        <dbReference type="Proteomes" id="UP000178450"/>
    </source>
</evidence>
<proteinExistence type="inferred from homology"/>
<feature type="binding site" evidence="8">
    <location>
        <position position="186"/>
    </location>
    <ligand>
        <name>ATP</name>
        <dbReference type="ChEBI" id="CHEBI:30616"/>
    </ligand>
</feature>
<keyword evidence="5 8" id="KW-0648">Protein biosynthesis</keyword>
<dbReference type="PROSITE" id="PS00178">
    <property type="entry name" value="AA_TRNA_LIGASE_I"/>
    <property type="match status" value="1"/>
</dbReference>
<evidence type="ECO:0000256" key="5">
    <source>
        <dbReference type="ARBA" id="ARBA00022917"/>
    </source>
</evidence>
<comment type="caution">
    <text evidence="8">Lacks conserved residue(s) required for the propagation of feature annotation.</text>
</comment>
<dbReference type="InterPro" id="IPR002306">
    <property type="entry name" value="Trp-tRNA-ligase"/>
</dbReference>
<dbReference type="AlphaFoldDB" id="A0A1F7KAP1"/>
<keyword evidence="8" id="KW-0963">Cytoplasm</keyword>
<dbReference type="GO" id="GO:0005524">
    <property type="term" value="F:ATP binding"/>
    <property type="evidence" value="ECO:0007669"/>
    <property type="project" value="UniProtKB-UniRule"/>
</dbReference>
<dbReference type="CDD" id="cd00806">
    <property type="entry name" value="TrpRS_core"/>
    <property type="match status" value="1"/>
</dbReference>
<reference evidence="10 11" key="1">
    <citation type="journal article" date="2016" name="Nat. Commun.">
        <title>Thousands of microbial genomes shed light on interconnected biogeochemical processes in an aquifer system.</title>
        <authorList>
            <person name="Anantharaman K."/>
            <person name="Brown C.T."/>
            <person name="Hug L.A."/>
            <person name="Sharon I."/>
            <person name="Castelle C.J."/>
            <person name="Probst A.J."/>
            <person name="Thomas B.C."/>
            <person name="Singh A."/>
            <person name="Wilkins M.J."/>
            <person name="Karaoz U."/>
            <person name="Brodie E.L."/>
            <person name="Williams K.H."/>
            <person name="Hubbard S.S."/>
            <person name="Banfield J.F."/>
        </authorList>
    </citation>
    <scope>NUCLEOTIDE SEQUENCE [LARGE SCALE GENOMIC DNA]</scope>
</reference>
<evidence type="ECO:0000256" key="7">
    <source>
        <dbReference type="ARBA" id="ARBA00049929"/>
    </source>
</evidence>
<keyword evidence="3 8" id="KW-0547">Nucleotide-binding</keyword>
<dbReference type="InterPro" id="IPR002305">
    <property type="entry name" value="aa-tRNA-synth_Ic"/>
</dbReference>
<dbReference type="PRINTS" id="PR01039">
    <property type="entry name" value="TRNASYNTHTRP"/>
</dbReference>
<comment type="similarity">
    <text evidence="1 8 9">Belongs to the class-I aminoacyl-tRNA synthetase family.</text>
</comment>
<dbReference type="NCBIfam" id="TIGR00233">
    <property type="entry name" value="trpS"/>
    <property type="match status" value="1"/>
</dbReference>
<feature type="binding site" evidence="8">
    <location>
        <begin position="10"/>
        <end position="12"/>
    </location>
    <ligand>
        <name>ATP</name>
        <dbReference type="ChEBI" id="CHEBI:30616"/>
    </ligand>
</feature>
<comment type="subunit">
    <text evidence="8">Homodimer.</text>
</comment>
<dbReference type="InterPro" id="IPR024109">
    <property type="entry name" value="Trp-tRNA-ligase_bac-type"/>
</dbReference>
<dbReference type="SUPFAM" id="SSF52374">
    <property type="entry name" value="Nucleotidylyl transferase"/>
    <property type="match status" value="1"/>
</dbReference>
<dbReference type="GO" id="GO:0004830">
    <property type="term" value="F:tryptophan-tRNA ligase activity"/>
    <property type="evidence" value="ECO:0007669"/>
    <property type="project" value="UniProtKB-UniRule"/>
</dbReference>
<dbReference type="HAMAP" id="MF_00140_B">
    <property type="entry name" value="Trp_tRNA_synth_B"/>
    <property type="match status" value="1"/>
</dbReference>
<feature type="binding site" evidence="8">
    <location>
        <begin position="195"/>
        <end position="199"/>
    </location>
    <ligand>
        <name>ATP</name>
        <dbReference type="ChEBI" id="CHEBI:30616"/>
    </ligand>
</feature>
<dbReference type="InterPro" id="IPR050203">
    <property type="entry name" value="Trp-tRNA_synthetase"/>
</dbReference>
<comment type="function">
    <text evidence="8">Catalyzes the attachment of tryptophan to tRNA(Trp).</text>
</comment>
<gene>
    <name evidence="8" type="primary">trpS</name>
    <name evidence="10" type="ORF">A2209_04475</name>
</gene>
<dbReference type="PANTHER" id="PTHR43766">
    <property type="entry name" value="TRYPTOPHAN--TRNA LIGASE, MITOCHONDRIAL"/>
    <property type="match status" value="1"/>
</dbReference>
<dbReference type="Pfam" id="PF00579">
    <property type="entry name" value="tRNA-synt_1b"/>
    <property type="match status" value="1"/>
</dbReference>
<dbReference type="Proteomes" id="UP000178450">
    <property type="component" value="Unassembled WGS sequence"/>
</dbReference>
<evidence type="ECO:0000313" key="10">
    <source>
        <dbReference type="EMBL" id="OGK64923.1"/>
    </source>
</evidence>
<organism evidence="10 11">
    <name type="scientific">Candidatus Roizmanbacteria bacterium RIFOXYA1_FULL_41_12</name>
    <dbReference type="NCBI Taxonomy" id="1802082"/>
    <lineage>
        <taxon>Bacteria</taxon>
        <taxon>Candidatus Roizmaniibacteriota</taxon>
    </lineage>
</organism>
<dbReference type="InterPro" id="IPR001412">
    <property type="entry name" value="aa-tRNA-synth_I_CS"/>
</dbReference>
<accession>A0A1F7KAP1</accession>
<feature type="short sequence motif" description="'KMSKS' region" evidence="8">
    <location>
        <begin position="195"/>
        <end position="199"/>
    </location>
</feature>
<evidence type="ECO:0000256" key="1">
    <source>
        <dbReference type="ARBA" id="ARBA00005594"/>
    </source>
</evidence>
<sequence>MKTVVFSGIQPSAQVPHLGNYLGALRQWVDLQNKNQCYYCVVDLHAITVPQPKQALTEATYASYALLLSIGIDTKLSKLFVQSQVPEHTELAWLLNCYTSVGQLSRMTQYKEKSEKQKNFISAGLYDYPVLMAADILLYDTDQVPVGEDQIQHIELARDIAERFNHQYGPVFKLPKGLLLKETARIMSLQQPDQKMSKSDPNQNATIFLLDSPDIVAKKIGSAVTDSQTEIRFDQSRPGLYNLLSIYRALKPQPLAEIEKHFEGRGYKELKKELAELIVDLLKPIQKRYQTFVNDKAELKKLMKAQAEQIRPVVGKKVSEVKEKIGLVI</sequence>
<dbReference type="GO" id="GO:0006436">
    <property type="term" value="P:tryptophanyl-tRNA aminoacylation"/>
    <property type="evidence" value="ECO:0007669"/>
    <property type="project" value="UniProtKB-UniRule"/>
</dbReference>
<feature type="binding site" evidence="8">
    <location>
        <begin position="147"/>
        <end position="149"/>
    </location>
    <ligand>
        <name>ATP</name>
        <dbReference type="ChEBI" id="CHEBI:30616"/>
    </ligand>
</feature>
<evidence type="ECO:0000256" key="2">
    <source>
        <dbReference type="ARBA" id="ARBA00022598"/>
    </source>
</evidence>
<dbReference type="EC" id="6.1.1.2" evidence="8"/>
<dbReference type="Gene3D" id="3.40.50.620">
    <property type="entry name" value="HUPs"/>
    <property type="match status" value="1"/>
</dbReference>
<dbReference type="PANTHER" id="PTHR43766:SF1">
    <property type="entry name" value="TRYPTOPHAN--TRNA LIGASE, MITOCHONDRIAL"/>
    <property type="match status" value="1"/>
</dbReference>
<comment type="caution">
    <text evidence="10">The sequence shown here is derived from an EMBL/GenBank/DDBJ whole genome shotgun (WGS) entry which is preliminary data.</text>
</comment>
<evidence type="ECO:0000256" key="9">
    <source>
        <dbReference type="RuleBase" id="RU363036"/>
    </source>
</evidence>
<dbReference type="InterPro" id="IPR014729">
    <property type="entry name" value="Rossmann-like_a/b/a_fold"/>
</dbReference>
<keyword evidence="6 8" id="KW-0030">Aminoacyl-tRNA synthetase</keyword>
<feature type="binding site" evidence="8">
    <location>
        <position position="135"/>
    </location>
    <ligand>
        <name>L-tryptophan</name>
        <dbReference type="ChEBI" id="CHEBI:57912"/>
    </ligand>
</feature>
<evidence type="ECO:0000256" key="3">
    <source>
        <dbReference type="ARBA" id="ARBA00022741"/>
    </source>
</evidence>
<protein>
    <recommendedName>
        <fullName evidence="8">Tryptophan--tRNA ligase</fullName>
        <ecNumber evidence="8">6.1.1.2</ecNumber>
    </recommendedName>
    <alternativeName>
        <fullName evidence="8">Tryptophanyl-tRNA synthetase</fullName>
        <shortName evidence="8">TrpRS</shortName>
    </alternativeName>
</protein>
<dbReference type="Gene3D" id="1.10.240.10">
    <property type="entry name" value="Tyrosyl-Transfer RNA Synthetase"/>
    <property type="match status" value="1"/>
</dbReference>
<dbReference type="EMBL" id="MGBG01000013">
    <property type="protein sequence ID" value="OGK64923.1"/>
    <property type="molecule type" value="Genomic_DNA"/>
</dbReference>
<name>A0A1F7KAP1_9BACT</name>
<dbReference type="GO" id="GO:0005829">
    <property type="term" value="C:cytosol"/>
    <property type="evidence" value="ECO:0007669"/>
    <property type="project" value="TreeGrafter"/>
</dbReference>
<evidence type="ECO:0000256" key="6">
    <source>
        <dbReference type="ARBA" id="ARBA00023146"/>
    </source>
</evidence>